<dbReference type="PANTHER" id="PTHR31064:SF30">
    <property type="entry name" value="HIGH-AFFINITY POTASSIUM TRANSPORT PROTEIN-RELATED"/>
    <property type="match status" value="1"/>
</dbReference>
<keyword evidence="4 8" id="KW-0812">Transmembrane</keyword>
<dbReference type="GO" id="GO:0008324">
    <property type="term" value="F:monoatomic cation transmembrane transporter activity"/>
    <property type="evidence" value="ECO:0007669"/>
    <property type="project" value="InterPro"/>
</dbReference>
<dbReference type="InterPro" id="IPR051143">
    <property type="entry name" value="TrkH_K-transport"/>
</dbReference>
<reference evidence="9" key="2">
    <citation type="journal article" date="2024" name="Plant">
        <title>Genomic evolution and insights into agronomic trait innovations of Sesamum species.</title>
        <authorList>
            <person name="Miao H."/>
            <person name="Wang L."/>
            <person name="Qu L."/>
            <person name="Liu H."/>
            <person name="Sun Y."/>
            <person name="Le M."/>
            <person name="Wang Q."/>
            <person name="Wei S."/>
            <person name="Zheng Y."/>
            <person name="Lin W."/>
            <person name="Duan Y."/>
            <person name="Cao H."/>
            <person name="Xiong S."/>
            <person name="Wang X."/>
            <person name="Wei L."/>
            <person name="Li C."/>
            <person name="Ma Q."/>
            <person name="Ju M."/>
            <person name="Zhao R."/>
            <person name="Li G."/>
            <person name="Mu C."/>
            <person name="Tian Q."/>
            <person name="Mei H."/>
            <person name="Zhang T."/>
            <person name="Gao T."/>
            <person name="Zhang H."/>
        </authorList>
    </citation>
    <scope>NUCLEOTIDE SEQUENCE</scope>
    <source>
        <strain evidence="9">KEN8</strain>
    </source>
</reference>
<name>A0AAW2NVL3_9LAMI</name>
<evidence type="ECO:0000256" key="6">
    <source>
        <dbReference type="ARBA" id="ARBA00023065"/>
    </source>
</evidence>
<evidence type="ECO:0000256" key="7">
    <source>
        <dbReference type="ARBA" id="ARBA00023136"/>
    </source>
</evidence>
<comment type="subcellular location">
    <subcellularLocation>
        <location evidence="1">Membrane</location>
        <topology evidence="1">Multi-pass membrane protein</topology>
    </subcellularLocation>
</comment>
<dbReference type="EMBL" id="JACGWM010000010">
    <property type="protein sequence ID" value="KAL0346541.1"/>
    <property type="molecule type" value="Genomic_DNA"/>
</dbReference>
<feature type="transmembrane region" description="Helical" evidence="8">
    <location>
        <begin position="340"/>
        <end position="357"/>
    </location>
</feature>
<keyword evidence="7 8" id="KW-0472">Membrane</keyword>
<comment type="caution">
    <text evidence="9">The sequence shown here is derived from an EMBL/GenBank/DDBJ whole genome shotgun (WGS) entry which is preliminary data.</text>
</comment>
<accession>A0AAW2NVL3</accession>
<keyword evidence="5 8" id="KW-1133">Transmembrane helix</keyword>
<dbReference type="InterPro" id="IPR003445">
    <property type="entry name" value="Cat_transpt"/>
</dbReference>
<sequence>MNKFVHTCELMKRLSSSLWARLALLFTCFSSYSCDKLKHVATRLTCLLHYLLRSFMSLLVRVNPFWIELSYSISLSLLGFFVVKSTKPRTISSSFIPRDIDLFLTSMSVATVSGVSTIEMEFFSNSQLFFLSILMFVGGEAFTSMLGLLLMRAKIQHKRTADNQKTDSHSSSHSSDHIELAVVGDHRGEEESKRSDADAGEDFKVRCMKILGYLVICYVLVVHIVSFVVVSIYFILVPSAREVLERKGLGVNLFSAFSAVSTFSNSGFMPTNENMMVFKKNSGLLLILIPQVHVEEVEGLGYGHLLSGLHSLYLAITVLGFIAVQLVVNSRHAGETVFDLSAISPAIFVLFVLMMYLPPYTMYLPTTDRTSDEDEEEKGEGKGRFWEMICFSHLTYILIFISLICTTERHNMKNDPLNFNVFNVGVEILSAYGYGGFTVGYSCEKLIDVKGGAAAHDCEDKWRVGVV</sequence>
<proteinExistence type="inferred from homology"/>
<feature type="transmembrane region" description="Helical" evidence="8">
    <location>
        <begin position="310"/>
        <end position="328"/>
    </location>
</feature>
<evidence type="ECO:0000256" key="8">
    <source>
        <dbReference type="SAM" id="Phobius"/>
    </source>
</evidence>
<dbReference type="AlphaFoldDB" id="A0AAW2NVL3"/>
<feature type="transmembrane region" description="Helical" evidence="8">
    <location>
        <begin position="128"/>
        <end position="150"/>
    </location>
</feature>
<evidence type="ECO:0000256" key="3">
    <source>
        <dbReference type="ARBA" id="ARBA00022448"/>
    </source>
</evidence>
<keyword evidence="3" id="KW-0813">Transport</keyword>
<reference evidence="9" key="1">
    <citation type="submission" date="2020-06" db="EMBL/GenBank/DDBJ databases">
        <authorList>
            <person name="Li T."/>
            <person name="Hu X."/>
            <person name="Zhang T."/>
            <person name="Song X."/>
            <person name="Zhang H."/>
            <person name="Dai N."/>
            <person name="Sheng W."/>
            <person name="Hou X."/>
            <person name="Wei L."/>
        </authorList>
    </citation>
    <scope>NUCLEOTIDE SEQUENCE</scope>
    <source>
        <strain evidence="9">KEN8</strain>
        <tissue evidence="9">Leaf</tissue>
    </source>
</reference>
<dbReference type="GO" id="GO:0030001">
    <property type="term" value="P:metal ion transport"/>
    <property type="evidence" value="ECO:0007669"/>
    <property type="project" value="UniProtKB-ARBA"/>
</dbReference>
<evidence type="ECO:0000256" key="1">
    <source>
        <dbReference type="ARBA" id="ARBA00004141"/>
    </source>
</evidence>
<dbReference type="PANTHER" id="PTHR31064">
    <property type="entry name" value="POTASSIUM TRANSPORT PROTEIN DDB_G0292412-RELATED"/>
    <property type="match status" value="1"/>
</dbReference>
<evidence type="ECO:0000256" key="2">
    <source>
        <dbReference type="ARBA" id="ARBA00010864"/>
    </source>
</evidence>
<evidence type="ECO:0000313" key="9">
    <source>
        <dbReference type="EMBL" id="KAL0346541.1"/>
    </source>
</evidence>
<dbReference type="Pfam" id="PF02386">
    <property type="entry name" value="TrkH"/>
    <property type="match status" value="1"/>
</dbReference>
<gene>
    <name evidence="9" type="ORF">Scaly_1670100</name>
</gene>
<dbReference type="PROSITE" id="PS51257">
    <property type="entry name" value="PROKAR_LIPOPROTEIN"/>
    <property type="match status" value="1"/>
</dbReference>
<evidence type="ECO:0000256" key="4">
    <source>
        <dbReference type="ARBA" id="ARBA00022692"/>
    </source>
</evidence>
<feature type="transmembrane region" description="Helical" evidence="8">
    <location>
        <begin position="210"/>
        <end position="236"/>
    </location>
</feature>
<dbReference type="GO" id="GO:0005886">
    <property type="term" value="C:plasma membrane"/>
    <property type="evidence" value="ECO:0007669"/>
    <property type="project" value="TreeGrafter"/>
</dbReference>
<organism evidence="9">
    <name type="scientific">Sesamum calycinum</name>
    <dbReference type="NCBI Taxonomy" id="2727403"/>
    <lineage>
        <taxon>Eukaryota</taxon>
        <taxon>Viridiplantae</taxon>
        <taxon>Streptophyta</taxon>
        <taxon>Embryophyta</taxon>
        <taxon>Tracheophyta</taxon>
        <taxon>Spermatophyta</taxon>
        <taxon>Magnoliopsida</taxon>
        <taxon>eudicotyledons</taxon>
        <taxon>Gunneridae</taxon>
        <taxon>Pentapetalae</taxon>
        <taxon>asterids</taxon>
        <taxon>lamiids</taxon>
        <taxon>Lamiales</taxon>
        <taxon>Pedaliaceae</taxon>
        <taxon>Sesamum</taxon>
    </lineage>
</organism>
<protein>
    <submittedName>
        <fullName evidence="9">Cation transporter HKT6</fullName>
    </submittedName>
</protein>
<evidence type="ECO:0000256" key="5">
    <source>
        <dbReference type="ARBA" id="ARBA00022989"/>
    </source>
</evidence>
<feature type="transmembrane region" description="Helical" evidence="8">
    <location>
        <begin position="385"/>
        <end position="405"/>
    </location>
</feature>
<comment type="similarity">
    <text evidence="2">Belongs to the TrkH potassium transport family. HKT (TC 2.A.38.3) subfamily.</text>
</comment>
<keyword evidence="6" id="KW-0406">Ion transport</keyword>